<sequence>MSGTTLREMFGLNTSAPALADSAVVLVDLQNTYTRGALELEGWKEALAEAEKLLRAAREAGAPVIHVQHDGGEGTPYDVNAEIGRIHADVAPVAGETVVTKTEAPSAFLGTNLGEVLRRTGKKNVVVAGFMTHMCVQYTAADASLKGYHTVVVAGASATRDIRTVTGVIRARDVHDVALATISDRYGVVVDTVADLA</sequence>
<feature type="domain" description="Isochorismatase-like" evidence="2">
    <location>
        <begin position="22"/>
        <end position="192"/>
    </location>
</feature>
<evidence type="ECO:0000256" key="1">
    <source>
        <dbReference type="ARBA" id="ARBA00022801"/>
    </source>
</evidence>
<dbReference type="EMBL" id="LMWJ01000001">
    <property type="protein sequence ID" value="KUM82204.1"/>
    <property type="molecule type" value="Genomic_DNA"/>
</dbReference>
<dbReference type="Proteomes" id="UP000054024">
    <property type="component" value="Unassembled WGS sequence"/>
</dbReference>
<dbReference type="AlphaFoldDB" id="A0A117PMD3"/>
<dbReference type="SUPFAM" id="SSF52499">
    <property type="entry name" value="Isochorismatase-like hydrolases"/>
    <property type="match status" value="1"/>
</dbReference>
<keyword evidence="4" id="KW-1185">Reference proteome</keyword>
<evidence type="ECO:0000313" key="3">
    <source>
        <dbReference type="EMBL" id="KUM82204.1"/>
    </source>
</evidence>
<dbReference type="InterPro" id="IPR036380">
    <property type="entry name" value="Isochorismatase-like_sf"/>
</dbReference>
<dbReference type="InterPro" id="IPR050272">
    <property type="entry name" value="Isochorismatase-like_hydrls"/>
</dbReference>
<dbReference type="Pfam" id="PF00857">
    <property type="entry name" value="Isochorismatase"/>
    <property type="match status" value="1"/>
</dbReference>
<dbReference type="OrthoDB" id="9794942at2"/>
<evidence type="ECO:0000259" key="2">
    <source>
        <dbReference type="Pfam" id="PF00857"/>
    </source>
</evidence>
<gene>
    <name evidence="3" type="ORF">AQI70_02545</name>
</gene>
<keyword evidence="1" id="KW-0378">Hydrolase</keyword>
<dbReference type="Gene3D" id="3.40.50.850">
    <property type="entry name" value="Isochorismatase-like"/>
    <property type="match status" value="1"/>
</dbReference>
<name>A0A117PMD3_9ACTN</name>
<reference evidence="3 4" key="1">
    <citation type="submission" date="2015-10" db="EMBL/GenBank/DDBJ databases">
        <title>Draft genome sequence of Streptomyces curacoi DSM 40107, type strain for the species Streptomyces curacoi.</title>
        <authorList>
            <person name="Ruckert C."/>
            <person name="Winkler A."/>
            <person name="Kalinowski J."/>
            <person name="Kampfer P."/>
            <person name="Glaeser S."/>
        </authorList>
    </citation>
    <scope>NUCLEOTIDE SEQUENCE [LARGE SCALE GENOMIC DNA]</scope>
    <source>
        <strain evidence="3 4">DSM 40107</strain>
    </source>
</reference>
<dbReference type="PANTHER" id="PTHR43540:SF15">
    <property type="entry name" value="BLR5631 PROTEIN"/>
    <property type="match status" value="1"/>
</dbReference>
<dbReference type="InterPro" id="IPR000868">
    <property type="entry name" value="Isochorismatase-like_dom"/>
</dbReference>
<evidence type="ECO:0000313" key="4">
    <source>
        <dbReference type="Proteomes" id="UP000054024"/>
    </source>
</evidence>
<comment type="caution">
    <text evidence="3">The sequence shown here is derived from an EMBL/GenBank/DDBJ whole genome shotgun (WGS) entry which is preliminary data.</text>
</comment>
<dbReference type="CDD" id="cd01014">
    <property type="entry name" value="nicotinamidase_related"/>
    <property type="match status" value="1"/>
</dbReference>
<dbReference type="RefSeq" id="WP_062143439.1">
    <property type="nucleotide sequence ID" value="NZ_KQ947984.1"/>
</dbReference>
<dbReference type="PANTHER" id="PTHR43540">
    <property type="entry name" value="PEROXYUREIDOACRYLATE/UREIDOACRYLATE AMIDOHYDROLASE-RELATED"/>
    <property type="match status" value="1"/>
</dbReference>
<organism evidence="3 4">
    <name type="scientific">Streptomyces curacoi</name>
    <dbReference type="NCBI Taxonomy" id="146536"/>
    <lineage>
        <taxon>Bacteria</taxon>
        <taxon>Bacillati</taxon>
        <taxon>Actinomycetota</taxon>
        <taxon>Actinomycetes</taxon>
        <taxon>Kitasatosporales</taxon>
        <taxon>Streptomycetaceae</taxon>
        <taxon>Streptomyces</taxon>
    </lineage>
</organism>
<protein>
    <submittedName>
        <fullName evidence="3">Isochorismatase</fullName>
    </submittedName>
</protein>
<dbReference type="STRING" id="146536.AQI70_02545"/>
<proteinExistence type="predicted"/>
<dbReference type="GO" id="GO:0016787">
    <property type="term" value="F:hydrolase activity"/>
    <property type="evidence" value="ECO:0007669"/>
    <property type="project" value="UniProtKB-KW"/>
</dbReference>
<accession>A0A117PMD3</accession>